<dbReference type="EMBL" id="UINC01050985">
    <property type="protein sequence ID" value="SVB64602.1"/>
    <property type="molecule type" value="Genomic_DNA"/>
</dbReference>
<organism evidence="1">
    <name type="scientific">marine metagenome</name>
    <dbReference type="NCBI Taxonomy" id="408172"/>
    <lineage>
        <taxon>unclassified sequences</taxon>
        <taxon>metagenomes</taxon>
        <taxon>ecological metagenomes</taxon>
    </lineage>
</organism>
<accession>A0A382FPQ0</accession>
<name>A0A382FPQ0_9ZZZZ</name>
<sequence length="53" mass="5883">ALHLKLTSVYVEPAPAVALDPLFYSEKPFADLTNMEMTISGDGRIVAQVYRSR</sequence>
<gene>
    <name evidence="1" type="ORF">METZ01_LOCUS217456</name>
</gene>
<evidence type="ECO:0000313" key="1">
    <source>
        <dbReference type="EMBL" id="SVB64602.1"/>
    </source>
</evidence>
<protein>
    <submittedName>
        <fullName evidence="1">Uncharacterized protein</fullName>
    </submittedName>
</protein>
<dbReference type="AlphaFoldDB" id="A0A382FPQ0"/>
<feature type="non-terminal residue" evidence="1">
    <location>
        <position position="1"/>
    </location>
</feature>
<reference evidence="1" key="1">
    <citation type="submission" date="2018-05" db="EMBL/GenBank/DDBJ databases">
        <authorList>
            <person name="Lanie J.A."/>
            <person name="Ng W.-L."/>
            <person name="Kazmierczak K.M."/>
            <person name="Andrzejewski T.M."/>
            <person name="Davidsen T.M."/>
            <person name="Wayne K.J."/>
            <person name="Tettelin H."/>
            <person name="Glass J.I."/>
            <person name="Rusch D."/>
            <person name="Podicherti R."/>
            <person name="Tsui H.-C.T."/>
            <person name="Winkler M.E."/>
        </authorList>
    </citation>
    <scope>NUCLEOTIDE SEQUENCE</scope>
</reference>
<proteinExistence type="predicted"/>